<reference evidence="1" key="1">
    <citation type="submission" date="2016-07" db="EMBL/GenBank/DDBJ databases">
        <authorList>
            <person name="Bretaudeau A."/>
        </authorList>
    </citation>
    <scope>NUCLEOTIDE SEQUENCE</scope>
    <source>
        <strain evidence="1">Rice</strain>
        <tissue evidence="1">Whole body</tissue>
    </source>
</reference>
<dbReference type="AlphaFoldDB" id="A0A2H1VN24"/>
<name>A0A2H1VN24_SPOFR</name>
<accession>A0A2H1VN24</accession>
<sequence length="110" mass="12951">MWLIAKFNQHDAYQEGQQQILSICLVYKWQSPYPEENRGCFTYNLNPAHLKDCSEHKGRPVCRSLSQINYFTPGQDVTMIRECAYVYTEPLKCEQSKFSNIHYSRVCECT</sequence>
<organism evidence="1">
    <name type="scientific">Spodoptera frugiperda</name>
    <name type="common">Fall armyworm</name>
    <dbReference type="NCBI Taxonomy" id="7108"/>
    <lineage>
        <taxon>Eukaryota</taxon>
        <taxon>Metazoa</taxon>
        <taxon>Ecdysozoa</taxon>
        <taxon>Arthropoda</taxon>
        <taxon>Hexapoda</taxon>
        <taxon>Insecta</taxon>
        <taxon>Pterygota</taxon>
        <taxon>Neoptera</taxon>
        <taxon>Endopterygota</taxon>
        <taxon>Lepidoptera</taxon>
        <taxon>Glossata</taxon>
        <taxon>Ditrysia</taxon>
        <taxon>Noctuoidea</taxon>
        <taxon>Noctuidae</taxon>
        <taxon>Amphipyrinae</taxon>
        <taxon>Spodoptera</taxon>
    </lineage>
</organism>
<gene>
    <name evidence="1" type="ORF">SFRICE_000236</name>
</gene>
<evidence type="ECO:0000313" key="1">
    <source>
        <dbReference type="EMBL" id="SOQ42197.1"/>
    </source>
</evidence>
<dbReference type="EMBL" id="ODYU01003434">
    <property type="protein sequence ID" value="SOQ42197.1"/>
    <property type="molecule type" value="Genomic_DNA"/>
</dbReference>
<protein>
    <submittedName>
        <fullName evidence="1">SFRICE_000236</fullName>
    </submittedName>
</protein>
<proteinExistence type="predicted"/>